<evidence type="ECO:0000313" key="3">
    <source>
        <dbReference type="Proteomes" id="UP001396334"/>
    </source>
</evidence>
<protein>
    <submittedName>
        <fullName evidence="2">Uncharacterized protein</fullName>
    </submittedName>
</protein>
<dbReference type="EMBL" id="JBBPBN010000015">
    <property type="protein sequence ID" value="KAK9024678.1"/>
    <property type="molecule type" value="Genomic_DNA"/>
</dbReference>
<comment type="caution">
    <text evidence="2">The sequence shown here is derived from an EMBL/GenBank/DDBJ whole genome shotgun (WGS) entry which is preliminary data.</text>
</comment>
<evidence type="ECO:0000313" key="2">
    <source>
        <dbReference type="EMBL" id="KAK9024678.1"/>
    </source>
</evidence>
<feature type="region of interest" description="Disordered" evidence="1">
    <location>
        <begin position="64"/>
        <end position="85"/>
    </location>
</feature>
<keyword evidence="3" id="KW-1185">Reference proteome</keyword>
<dbReference type="Proteomes" id="UP001396334">
    <property type="component" value="Unassembled WGS sequence"/>
</dbReference>
<reference evidence="2 3" key="1">
    <citation type="journal article" date="2024" name="G3 (Bethesda)">
        <title>Genome assembly of Hibiscus sabdariffa L. provides insights into metabolisms of medicinal natural products.</title>
        <authorList>
            <person name="Kim T."/>
        </authorList>
    </citation>
    <scope>NUCLEOTIDE SEQUENCE [LARGE SCALE GENOMIC DNA]</scope>
    <source>
        <strain evidence="2">TK-2024</strain>
        <tissue evidence="2">Old leaves</tissue>
    </source>
</reference>
<organism evidence="2 3">
    <name type="scientific">Hibiscus sabdariffa</name>
    <name type="common">roselle</name>
    <dbReference type="NCBI Taxonomy" id="183260"/>
    <lineage>
        <taxon>Eukaryota</taxon>
        <taxon>Viridiplantae</taxon>
        <taxon>Streptophyta</taxon>
        <taxon>Embryophyta</taxon>
        <taxon>Tracheophyta</taxon>
        <taxon>Spermatophyta</taxon>
        <taxon>Magnoliopsida</taxon>
        <taxon>eudicotyledons</taxon>
        <taxon>Gunneridae</taxon>
        <taxon>Pentapetalae</taxon>
        <taxon>rosids</taxon>
        <taxon>malvids</taxon>
        <taxon>Malvales</taxon>
        <taxon>Malvaceae</taxon>
        <taxon>Malvoideae</taxon>
        <taxon>Hibiscus</taxon>
    </lineage>
</organism>
<sequence>MSVSITKPSISASIPIPRPRKASFLQVKIRLFERRWRWHCNNNNNGAWDTCTQGYWFCVVKTSRNLPPSDPIEPKNTAQPIASWR</sequence>
<proteinExistence type="predicted"/>
<name>A0ABR2SHB7_9ROSI</name>
<accession>A0ABR2SHB7</accession>
<feature type="compositionally biased region" description="Polar residues" evidence="1">
    <location>
        <begin position="76"/>
        <end position="85"/>
    </location>
</feature>
<gene>
    <name evidence="2" type="ORF">V6N11_004836</name>
</gene>
<evidence type="ECO:0000256" key="1">
    <source>
        <dbReference type="SAM" id="MobiDB-lite"/>
    </source>
</evidence>